<dbReference type="Gene3D" id="3.20.20.80">
    <property type="entry name" value="Glycosidases"/>
    <property type="match status" value="1"/>
</dbReference>
<name>A0ABX7SX73_9FLAO</name>
<dbReference type="CDD" id="cd19608">
    <property type="entry name" value="GH113_mannanase-like"/>
    <property type="match status" value="1"/>
</dbReference>
<dbReference type="GO" id="GO:0016787">
    <property type="term" value="F:hydrolase activity"/>
    <property type="evidence" value="ECO:0007669"/>
    <property type="project" value="UniProtKB-KW"/>
</dbReference>
<dbReference type="RefSeq" id="WP_207972973.1">
    <property type="nucleotide sequence ID" value="NZ_CP071795.1"/>
</dbReference>
<evidence type="ECO:0000313" key="1">
    <source>
        <dbReference type="EMBL" id="QTD38859.1"/>
    </source>
</evidence>
<proteinExistence type="predicted"/>
<accession>A0ABX7SX73</accession>
<gene>
    <name evidence="1" type="ORF">JL193_06275</name>
</gene>
<reference evidence="1 2" key="1">
    <citation type="submission" date="2021-03" db="EMBL/GenBank/DDBJ databases">
        <title>Complete genome of Polaribacter_sp.G4M1.</title>
        <authorList>
            <person name="Jeong S.W."/>
            <person name="Bae J.W."/>
        </authorList>
    </citation>
    <scope>NUCLEOTIDE SEQUENCE [LARGE SCALE GENOMIC DNA]</scope>
    <source>
        <strain evidence="1 2">G4M1</strain>
    </source>
</reference>
<keyword evidence="2" id="KW-1185">Reference proteome</keyword>
<sequence length="333" mass="39040">MKTKNFLLSLLISLCFSCKSQTKKINGVSFVASRDTIHKVHIKPVLKAQSNYVALMPFGFIRKLATPKIIYNTNRQWFGETKNGLLQYAKKFQKEGIKIMVKPHIWVYHGEFTGNIKMTSEKNWTILENSYLEFILTYAKAAENLQADILCIGTELEQFVMNRPVYWQKLIKEIRKVYKGKLTYAANWDEFKRVPFWSALDYIGIDAYFPLTDKKTPSVADFEAGWKPHKNEIKQVQKQFKKPILFTEFGYRSIDFSGKEPWNSNRVTENVNLEAQVNGLQAIHNQFWKEEWFAGGFVWKWFHSHDRVGGEKNNRFTPQNKPAEELLRKLYAQ</sequence>
<evidence type="ECO:0000313" key="2">
    <source>
        <dbReference type="Proteomes" id="UP000663935"/>
    </source>
</evidence>
<protein>
    <submittedName>
        <fullName evidence="1">Glycoside hydrolase</fullName>
    </submittedName>
</protein>
<dbReference type="Proteomes" id="UP000663935">
    <property type="component" value="Chromosome"/>
</dbReference>
<dbReference type="SUPFAM" id="SSF51445">
    <property type="entry name" value="(Trans)glycosidases"/>
    <property type="match status" value="1"/>
</dbReference>
<keyword evidence="1" id="KW-0378">Hydrolase</keyword>
<dbReference type="EMBL" id="CP071795">
    <property type="protein sequence ID" value="QTD38859.1"/>
    <property type="molecule type" value="Genomic_DNA"/>
</dbReference>
<dbReference type="InterPro" id="IPR055151">
    <property type="entry name" value="GH113"/>
</dbReference>
<dbReference type="Pfam" id="PF22612">
    <property type="entry name" value="GH113"/>
    <property type="match status" value="1"/>
</dbReference>
<organism evidence="1 2">
    <name type="scientific">Polaribacter batillariae</name>
    <dbReference type="NCBI Taxonomy" id="2808900"/>
    <lineage>
        <taxon>Bacteria</taxon>
        <taxon>Pseudomonadati</taxon>
        <taxon>Bacteroidota</taxon>
        <taxon>Flavobacteriia</taxon>
        <taxon>Flavobacteriales</taxon>
        <taxon>Flavobacteriaceae</taxon>
    </lineage>
</organism>
<dbReference type="InterPro" id="IPR017853">
    <property type="entry name" value="GH"/>
</dbReference>